<dbReference type="KEGG" id="schv:BRCON_2349"/>
<dbReference type="GO" id="GO:0004519">
    <property type="term" value="F:endonuclease activity"/>
    <property type="evidence" value="ECO:0007669"/>
    <property type="project" value="UniProtKB-UniRule"/>
</dbReference>
<dbReference type="Proteomes" id="UP000262583">
    <property type="component" value="Chromosome"/>
</dbReference>
<evidence type="ECO:0000256" key="2">
    <source>
        <dbReference type="PIRNR" id="PIRNR029950"/>
    </source>
</evidence>
<dbReference type="InterPro" id="IPR013422">
    <property type="entry name" value="CRISPR-assoc_prot_Cas5_N"/>
</dbReference>
<dbReference type="GO" id="GO:0051607">
    <property type="term" value="P:defense response to virus"/>
    <property type="evidence" value="ECO:0007669"/>
    <property type="project" value="UniProtKB-UniRule"/>
</dbReference>
<dbReference type="GO" id="GO:0003723">
    <property type="term" value="F:RNA binding"/>
    <property type="evidence" value="ECO:0007669"/>
    <property type="project" value="UniProtKB-UniRule"/>
</dbReference>
<gene>
    <name evidence="3" type="ORF">BRCON_2349</name>
</gene>
<accession>A0A2Z4Y9R2</accession>
<dbReference type="AlphaFoldDB" id="A0A2Z4Y9R2"/>
<evidence type="ECO:0000313" key="4">
    <source>
        <dbReference type="Proteomes" id="UP000262583"/>
    </source>
</evidence>
<dbReference type="NCBIfam" id="TIGR02593">
    <property type="entry name" value="CRISPR_cas5"/>
    <property type="match status" value="1"/>
</dbReference>
<keyword evidence="2" id="KW-0255">Endonuclease</keyword>
<organism evidence="3 4">
    <name type="scientific">Sumerlaea chitinivorans</name>
    <dbReference type="NCBI Taxonomy" id="2250252"/>
    <lineage>
        <taxon>Bacteria</taxon>
        <taxon>Candidatus Sumerlaeota</taxon>
        <taxon>Candidatus Sumerlaeia</taxon>
        <taxon>Candidatus Sumerlaeales</taxon>
        <taxon>Candidatus Sumerlaeaceae</taxon>
        <taxon>Candidatus Sumerlaea</taxon>
    </lineage>
</organism>
<protein>
    <recommendedName>
        <fullName evidence="2">pre-crRNA processing endonuclease</fullName>
        <ecNumber evidence="2">3.1.-.-</ecNumber>
    </recommendedName>
</protein>
<keyword evidence="1 2" id="KW-0051">Antiviral defense</keyword>
<dbReference type="GO" id="GO:0043571">
    <property type="term" value="P:maintenance of CRISPR repeat elements"/>
    <property type="evidence" value="ECO:0007669"/>
    <property type="project" value="UniProtKB-UniRule"/>
</dbReference>
<keyword evidence="2" id="KW-0378">Hydrolase</keyword>
<evidence type="ECO:0000313" key="3">
    <source>
        <dbReference type="EMBL" id="AXA37125.1"/>
    </source>
</evidence>
<dbReference type="NCBIfam" id="TIGR01876">
    <property type="entry name" value="cas_Cas5d"/>
    <property type="match status" value="1"/>
</dbReference>
<dbReference type="InterPro" id="IPR010155">
    <property type="entry name" value="CRISPR-assoc_prot_Cas5d"/>
</dbReference>
<dbReference type="Gene3D" id="3.30.70.2660">
    <property type="match status" value="1"/>
</dbReference>
<dbReference type="Pfam" id="PF09704">
    <property type="entry name" value="Cas_Cas5d"/>
    <property type="match status" value="1"/>
</dbReference>
<keyword evidence="2" id="KW-0694">RNA-binding</keyword>
<keyword evidence="2" id="KW-0540">Nuclease</keyword>
<sequence>MPRTVSPVLSLRAHGPFACFTRPELKVERVSYPVMTPTAARGLFEAILWKPAIRWYVVRIHVLNPIAFITLRRNEVDKKAVAPPASVIANGGPPPALLIEDSRVQRNTVALRDVDYVVEAQFELTDQAGSEDNVTKFVEMFQRRLAKGQRFHQPYFGCREFVAHVEPAPEKFQPIPVTKDLGRMLYEIEYNGASKKCFRPMFFSAHLNQGTLCTPWLEKFAAGKEIYS</sequence>
<reference evidence="3 4" key="1">
    <citation type="submission" date="2018-05" db="EMBL/GenBank/DDBJ databases">
        <title>A metagenomic window into the 2 km-deep terrestrial subsurface aquifer revealed taxonomically and functionally diverse microbial community comprising novel uncultured bacterial lineages.</title>
        <authorList>
            <person name="Kadnikov V.V."/>
            <person name="Mardanov A.V."/>
            <person name="Beletsky A.V."/>
            <person name="Banks D."/>
            <person name="Pimenov N.V."/>
            <person name="Frank Y.A."/>
            <person name="Karnachuk O.V."/>
            <person name="Ravin N.V."/>
        </authorList>
    </citation>
    <scope>NUCLEOTIDE SEQUENCE [LARGE SCALE GENOMIC DNA]</scope>
    <source>
        <strain evidence="3">BY</strain>
    </source>
</reference>
<name>A0A2Z4Y9R2_SUMC1</name>
<dbReference type="InterPro" id="IPR021124">
    <property type="entry name" value="CRISPR-assoc_prot_Cas5"/>
</dbReference>
<dbReference type="GO" id="GO:0016787">
    <property type="term" value="F:hydrolase activity"/>
    <property type="evidence" value="ECO:0007669"/>
    <property type="project" value="UniProtKB-KW"/>
</dbReference>
<proteinExistence type="inferred from homology"/>
<dbReference type="EC" id="3.1.-.-" evidence="2"/>
<comment type="similarity">
    <text evidence="2">Belongs to the CRISPR-associated protein Cas5 family. Subtype I-C/Dvulg subfamily.</text>
</comment>
<dbReference type="EMBL" id="CP030759">
    <property type="protein sequence ID" value="AXA37125.1"/>
    <property type="molecule type" value="Genomic_DNA"/>
</dbReference>
<dbReference type="PIRSF" id="PIRSF029950">
    <property type="entry name" value="Cas_CT1134"/>
    <property type="match status" value="1"/>
</dbReference>
<comment type="function">
    <text evidence="2">CRISPR (clustered regularly interspaced short palindromic repeat) is an adaptive immune system that provides protection against mobile genetic elements (viruses, transposable elements and conjugative plasmids). CRISPR clusters contain spacers, sequences complementary to antecedent mobile elements, and target invading nucleic acids. CRISPR clusters are transcribed and processed into CRISPR RNA (crRNA).</text>
</comment>
<evidence type="ECO:0000256" key="1">
    <source>
        <dbReference type="ARBA" id="ARBA00023118"/>
    </source>
</evidence>